<dbReference type="Proteomes" id="UP000293550">
    <property type="component" value="Unassembled WGS sequence"/>
</dbReference>
<reference evidence="1 2" key="1">
    <citation type="submission" date="2018-10" db="EMBL/GenBank/DDBJ databases">
        <title>An updated phylogeny of the Alphaproteobacteria reveals that the parasitic Rickettsiales and Holosporales have independent origins.</title>
        <authorList>
            <person name="Munoz-Gomez S.A."/>
            <person name="Hess S."/>
            <person name="Burger G."/>
            <person name="Lang B.F."/>
            <person name="Susko E."/>
            <person name="Slamovits C.H."/>
            <person name="Roger A.J."/>
        </authorList>
    </citation>
    <scope>NUCLEOTIDE SEQUENCE [LARGE SCALE GENOMIC DNA]</scope>
    <source>
        <strain evidence="1">HOLO01</strain>
    </source>
</reference>
<organism evidence="1 2">
    <name type="scientific">Candidatus Finniella inopinata</name>
    <dbReference type="NCBI Taxonomy" id="1696036"/>
    <lineage>
        <taxon>Bacteria</taxon>
        <taxon>Pseudomonadati</taxon>
        <taxon>Pseudomonadota</taxon>
        <taxon>Alphaproteobacteria</taxon>
        <taxon>Holosporales</taxon>
        <taxon>Candidatus Paracaedibacteraceae</taxon>
        <taxon>Candidatus Finniella</taxon>
    </lineage>
</organism>
<proteinExistence type="predicted"/>
<protein>
    <recommendedName>
        <fullName evidence="3">Helix-turn-helix domain-containing protein</fullName>
    </recommendedName>
</protein>
<dbReference type="OrthoDB" id="9779746at2"/>
<sequence length="448" mass="50473">MTMPVYDQTLTSPTPRKNKDEHVFSLNKRVKISCDWNKESSAKIANILYYFYLVSIKEGGDGIVWTDSKTLSRLSSRSGCTVGRNLRQLEVQGFIIVERIRGKNHKILFRITLTEKLLDIKNGGKRLEGNTIDLYKQNACENNRCEPRLSKPDRPISAPIMISKYIVQLNLARARKTNQENLSKNEYTCDKSIPVPTPLPPKPDIPLPSTETSTNASVFFAEEALKAVKEILLPALEHSVTLVEKVFKKAIGKLQRSHFGDDPVVALERFRDYLTKVANNPFLTGKKAMKSLDLFLISIGFLLTPKTIEDSWHNAGFFDIWEEKPPFSDSGVPHPGVLDQGISYQEIRKIQGSEPDHVPTLPPLSLEEVLTTAENGVDREVKRSLYQTLGAVTYRAWIYTNGFMAKGFSSGLTEGEMDFEINSGFARDYVLTHYGQALRKAFASVLMH</sequence>
<name>A0A4V2DZH8_9PROT</name>
<accession>A0A4V2DZH8</accession>
<evidence type="ECO:0008006" key="3">
    <source>
        <dbReference type="Google" id="ProtNLM"/>
    </source>
</evidence>
<comment type="caution">
    <text evidence="1">The sequence shown here is derived from an EMBL/GenBank/DDBJ whole genome shotgun (WGS) entry which is preliminary data.</text>
</comment>
<evidence type="ECO:0000313" key="2">
    <source>
        <dbReference type="Proteomes" id="UP000293550"/>
    </source>
</evidence>
<keyword evidence="2" id="KW-1185">Reference proteome</keyword>
<gene>
    <name evidence="1" type="ORF">EQU50_08200</name>
</gene>
<dbReference type="RefSeq" id="WP_130154637.1">
    <property type="nucleotide sequence ID" value="NZ_SCFB01000026.1"/>
</dbReference>
<evidence type="ECO:0000313" key="1">
    <source>
        <dbReference type="EMBL" id="RZI45107.1"/>
    </source>
</evidence>
<dbReference type="AlphaFoldDB" id="A0A4V2DZH8"/>
<dbReference type="EMBL" id="SCFB01000026">
    <property type="protein sequence ID" value="RZI45107.1"/>
    <property type="molecule type" value="Genomic_DNA"/>
</dbReference>